<dbReference type="HOGENOM" id="CLU_1322916_0_0_1"/>
<dbReference type="PANTHER" id="PTHR33344">
    <property type="entry name" value="OS02G0761600 PROTEIN"/>
    <property type="match status" value="1"/>
</dbReference>
<evidence type="ECO:0000313" key="2">
    <source>
        <dbReference type="EnsemblPlants" id="PGSC0003DMT400020609"/>
    </source>
</evidence>
<keyword evidence="1" id="KW-0812">Transmembrane</keyword>
<keyword evidence="1" id="KW-1133">Transmembrane helix</keyword>
<name>M1ADT3_SOLTU</name>
<dbReference type="Gramene" id="PGSC0003DMT400020609">
    <property type="protein sequence ID" value="PGSC0003DMT400020609"/>
    <property type="gene ID" value="PGSC0003DMG400007986"/>
</dbReference>
<dbReference type="Proteomes" id="UP000011115">
    <property type="component" value="Unassembled WGS sequence"/>
</dbReference>
<proteinExistence type="predicted"/>
<reference evidence="2" key="2">
    <citation type="submission" date="2015-06" db="UniProtKB">
        <authorList>
            <consortium name="EnsemblPlants"/>
        </authorList>
    </citation>
    <scope>IDENTIFICATION</scope>
    <source>
        <strain evidence="2">DM1-3 516 R44</strain>
    </source>
</reference>
<reference evidence="3" key="1">
    <citation type="journal article" date="2011" name="Nature">
        <title>Genome sequence and analysis of the tuber crop potato.</title>
        <authorList>
            <consortium name="The Potato Genome Sequencing Consortium"/>
        </authorList>
    </citation>
    <scope>NUCLEOTIDE SEQUENCE [LARGE SCALE GENOMIC DNA]</scope>
    <source>
        <strain evidence="3">cv. DM1-3 516 R44</strain>
    </source>
</reference>
<dbReference type="OrthoDB" id="508259at2759"/>
<protein>
    <submittedName>
        <fullName evidence="2">Uncharacterized protein</fullName>
    </submittedName>
</protein>
<evidence type="ECO:0000313" key="3">
    <source>
        <dbReference type="Proteomes" id="UP000011115"/>
    </source>
</evidence>
<dbReference type="PANTHER" id="PTHR33344:SF1">
    <property type="entry name" value="OS06G0214100 PROTEIN"/>
    <property type="match status" value="1"/>
</dbReference>
<gene>
    <name evidence="2" type="primary">LOC102604212</name>
</gene>
<feature type="transmembrane region" description="Helical" evidence="1">
    <location>
        <begin position="20"/>
        <end position="43"/>
    </location>
</feature>
<evidence type="ECO:0000256" key="1">
    <source>
        <dbReference type="SAM" id="Phobius"/>
    </source>
</evidence>
<keyword evidence="1" id="KW-0472">Membrane</keyword>
<accession>M1ADT3</accession>
<dbReference type="ExpressionAtlas" id="M1ADT3">
    <property type="expression patterns" value="differential"/>
</dbReference>
<sequence>MEEKQKLKKVEMARGKWMSYKRTTIVICTINIFIALYVLHSLYTSVYMYPFSDTQRAFKYTPQQIRKMEESIQLRKQLEPVELINVVNGLKNELLMDEKVQQIPEHIKQKITDEILVTLKGVNANEDATVLQDAVESWRREKLKEATELIHEKTSNSTISLKEGYLHELWATTGLNCQKKLVSGYPFRSSIRNTMTNLRVKRNLITKS</sequence>
<dbReference type="AlphaFoldDB" id="M1ADT3"/>
<dbReference type="EnsemblPlants" id="PGSC0003DMT400020609">
    <property type="protein sequence ID" value="PGSC0003DMT400020609"/>
    <property type="gene ID" value="PGSC0003DMG400007986"/>
</dbReference>
<keyword evidence="3" id="KW-1185">Reference proteome</keyword>
<organism evidence="2 3">
    <name type="scientific">Solanum tuberosum</name>
    <name type="common">Potato</name>
    <dbReference type="NCBI Taxonomy" id="4113"/>
    <lineage>
        <taxon>Eukaryota</taxon>
        <taxon>Viridiplantae</taxon>
        <taxon>Streptophyta</taxon>
        <taxon>Embryophyta</taxon>
        <taxon>Tracheophyta</taxon>
        <taxon>Spermatophyta</taxon>
        <taxon>Magnoliopsida</taxon>
        <taxon>eudicotyledons</taxon>
        <taxon>Gunneridae</taxon>
        <taxon>Pentapetalae</taxon>
        <taxon>asterids</taxon>
        <taxon>lamiids</taxon>
        <taxon>Solanales</taxon>
        <taxon>Solanaceae</taxon>
        <taxon>Solanoideae</taxon>
        <taxon>Solaneae</taxon>
        <taxon>Solanum</taxon>
    </lineage>
</organism>